<sequence>MRWLYWIWMAGFATTAWATPGKVDAEGCHQSAKAGHHCHAHRAAPGQSSGGSAESPQMRERRLLRECKGLPNAGACLGYANASRGKR</sequence>
<evidence type="ECO:0000313" key="4">
    <source>
        <dbReference type="Proteomes" id="UP000199766"/>
    </source>
</evidence>
<dbReference type="RefSeq" id="WP_143059601.1">
    <property type="nucleotide sequence ID" value="NZ_FOGD01000004.1"/>
</dbReference>
<dbReference type="EMBL" id="FOGD01000004">
    <property type="protein sequence ID" value="SER07115.1"/>
    <property type="molecule type" value="Genomic_DNA"/>
</dbReference>
<dbReference type="AlphaFoldDB" id="A0A1H9L7I5"/>
<evidence type="ECO:0000313" key="3">
    <source>
        <dbReference type="EMBL" id="SER07115.1"/>
    </source>
</evidence>
<dbReference type="STRING" id="180197.SAMN02982919_01679"/>
<evidence type="ECO:0000256" key="2">
    <source>
        <dbReference type="SAM" id="SignalP"/>
    </source>
</evidence>
<gene>
    <name evidence="3" type="ORF">SAMN02982919_01679</name>
</gene>
<keyword evidence="4" id="KW-1185">Reference proteome</keyword>
<accession>A0A1H9L7I5</accession>
<dbReference type="Proteomes" id="UP000199766">
    <property type="component" value="Unassembled WGS sequence"/>
</dbReference>
<feature type="compositionally biased region" description="Polar residues" evidence="1">
    <location>
        <begin position="46"/>
        <end position="55"/>
    </location>
</feature>
<proteinExistence type="predicted"/>
<dbReference type="OrthoDB" id="8913726at2"/>
<feature type="region of interest" description="Disordered" evidence="1">
    <location>
        <begin position="34"/>
        <end position="61"/>
    </location>
</feature>
<organism evidence="3 4">
    <name type="scientific">Giesbergeria anulus</name>
    <dbReference type="NCBI Taxonomy" id="180197"/>
    <lineage>
        <taxon>Bacteria</taxon>
        <taxon>Pseudomonadati</taxon>
        <taxon>Pseudomonadota</taxon>
        <taxon>Betaproteobacteria</taxon>
        <taxon>Burkholderiales</taxon>
        <taxon>Comamonadaceae</taxon>
        <taxon>Giesbergeria</taxon>
    </lineage>
</organism>
<evidence type="ECO:0000256" key="1">
    <source>
        <dbReference type="SAM" id="MobiDB-lite"/>
    </source>
</evidence>
<evidence type="ECO:0008006" key="5">
    <source>
        <dbReference type="Google" id="ProtNLM"/>
    </source>
</evidence>
<reference evidence="3 4" key="1">
    <citation type="submission" date="2016-10" db="EMBL/GenBank/DDBJ databases">
        <authorList>
            <person name="de Groot N.N."/>
        </authorList>
    </citation>
    <scope>NUCLEOTIDE SEQUENCE [LARGE SCALE GENOMIC DNA]</scope>
    <source>
        <strain evidence="3 4">ATCC 35958</strain>
    </source>
</reference>
<feature type="chain" id="PRO_5011715198" description="YHYH domain-containing protein" evidence="2">
    <location>
        <begin position="19"/>
        <end position="87"/>
    </location>
</feature>
<name>A0A1H9L7I5_9BURK</name>
<keyword evidence="2" id="KW-0732">Signal</keyword>
<protein>
    <recommendedName>
        <fullName evidence="5">YHYH domain-containing protein</fullName>
    </recommendedName>
</protein>
<feature type="signal peptide" evidence="2">
    <location>
        <begin position="1"/>
        <end position="18"/>
    </location>
</feature>